<accession>A0AAW2E3Q6</accession>
<dbReference type="Proteomes" id="UP001459277">
    <property type="component" value="Unassembled WGS sequence"/>
</dbReference>
<sequence>MPEEGIHPRRGREETKISWELHVRSELESTFEERVQEAIKYASTIDDFDELVDPWTLAHHCLGSEPSHYVLRTICREEKKKMTTKFNEELLRVVEKEKDKETAEKGSSTPALDEGRITSLGVSIEEVTPRAKKRKTGDKGKEKVGASVWADAGMVLRETMHITSQNLANEEKAVVATSKVEALEVEASGLRKDLIAAMDANNTS</sequence>
<gene>
    <name evidence="1" type="ORF">SO802_004709</name>
</gene>
<dbReference type="AlphaFoldDB" id="A0AAW2E3Q6"/>
<evidence type="ECO:0000313" key="1">
    <source>
        <dbReference type="EMBL" id="KAL0017640.1"/>
    </source>
</evidence>
<comment type="caution">
    <text evidence="1">The sequence shown here is derived from an EMBL/GenBank/DDBJ whole genome shotgun (WGS) entry which is preliminary data.</text>
</comment>
<protein>
    <submittedName>
        <fullName evidence="1">Uncharacterized protein</fullName>
    </submittedName>
</protein>
<evidence type="ECO:0000313" key="2">
    <source>
        <dbReference type="Proteomes" id="UP001459277"/>
    </source>
</evidence>
<reference evidence="1 2" key="1">
    <citation type="submission" date="2024-01" db="EMBL/GenBank/DDBJ databases">
        <title>A telomere-to-telomere, gap-free genome of sweet tea (Lithocarpus litseifolius).</title>
        <authorList>
            <person name="Zhou J."/>
        </authorList>
    </citation>
    <scope>NUCLEOTIDE SEQUENCE [LARGE SCALE GENOMIC DNA]</scope>
    <source>
        <strain evidence="1">Zhou-2022a</strain>
        <tissue evidence="1">Leaf</tissue>
    </source>
</reference>
<name>A0AAW2E3Q6_9ROSI</name>
<dbReference type="EMBL" id="JAZDWU010000001">
    <property type="protein sequence ID" value="KAL0017640.1"/>
    <property type="molecule type" value="Genomic_DNA"/>
</dbReference>
<proteinExistence type="predicted"/>
<organism evidence="1 2">
    <name type="scientific">Lithocarpus litseifolius</name>
    <dbReference type="NCBI Taxonomy" id="425828"/>
    <lineage>
        <taxon>Eukaryota</taxon>
        <taxon>Viridiplantae</taxon>
        <taxon>Streptophyta</taxon>
        <taxon>Embryophyta</taxon>
        <taxon>Tracheophyta</taxon>
        <taxon>Spermatophyta</taxon>
        <taxon>Magnoliopsida</taxon>
        <taxon>eudicotyledons</taxon>
        <taxon>Gunneridae</taxon>
        <taxon>Pentapetalae</taxon>
        <taxon>rosids</taxon>
        <taxon>fabids</taxon>
        <taxon>Fagales</taxon>
        <taxon>Fagaceae</taxon>
        <taxon>Lithocarpus</taxon>
    </lineage>
</organism>
<keyword evidence="2" id="KW-1185">Reference proteome</keyword>